<accession>A0A9D1S3T4</accession>
<feature type="binding site" evidence="7">
    <location>
        <begin position="242"/>
        <end position="243"/>
    </location>
    <ligand>
        <name>L-ornithine</name>
        <dbReference type="ChEBI" id="CHEBI:46911"/>
    </ligand>
</feature>
<dbReference type="GO" id="GO:0004585">
    <property type="term" value="F:ornithine carbamoyltransferase activity"/>
    <property type="evidence" value="ECO:0007669"/>
    <property type="project" value="UniProtKB-UniRule"/>
</dbReference>
<evidence type="ECO:0000259" key="9">
    <source>
        <dbReference type="Pfam" id="PF02729"/>
    </source>
</evidence>
<protein>
    <recommendedName>
        <fullName evidence="4 7">Ornithine carbamoyltransferase</fullName>
        <shortName evidence="7">OTCase</shortName>
        <ecNumber evidence="3 7">2.1.3.3</ecNumber>
    </recommendedName>
</protein>
<evidence type="ECO:0000256" key="7">
    <source>
        <dbReference type="HAMAP-Rule" id="MF_01109"/>
    </source>
</evidence>
<comment type="pathway">
    <text evidence="1">Amino-acid biosynthesis; L-arginine biosynthesis; L-arginine from L-ornithine and carbamoyl phosphate: step 1/3.</text>
</comment>
<dbReference type="HAMAP" id="MF_01109">
    <property type="entry name" value="OTCase"/>
    <property type="match status" value="1"/>
</dbReference>
<comment type="catalytic activity">
    <reaction evidence="6 7">
        <text>carbamoyl phosphate + L-ornithine = L-citrulline + phosphate + H(+)</text>
        <dbReference type="Rhea" id="RHEA:19513"/>
        <dbReference type="ChEBI" id="CHEBI:15378"/>
        <dbReference type="ChEBI" id="CHEBI:43474"/>
        <dbReference type="ChEBI" id="CHEBI:46911"/>
        <dbReference type="ChEBI" id="CHEBI:57743"/>
        <dbReference type="ChEBI" id="CHEBI:58228"/>
        <dbReference type="EC" id="2.1.3.3"/>
    </reaction>
</comment>
<name>A0A9D1S3T4_9FIRM</name>
<dbReference type="Pfam" id="PF00185">
    <property type="entry name" value="OTCace"/>
    <property type="match status" value="1"/>
</dbReference>
<dbReference type="Gene3D" id="3.40.50.1370">
    <property type="entry name" value="Aspartate/ornithine carbamoyltransferase"/>
    <property type="match status" value="2"/>
</dbReference>
<comment type="caution">
    <text evidence="10">The sequence shown here is derived from an EMBL/GenBank/DDBJ whole genome shotgun (WGS) entry which is preliminary data.</text>
</comment>
<dbReference type="PANTHER" id="PTHR45753">
    <property type="entry name" value="ORNITHINE CARBAMOYLTRANSFERASE, MITOCHONDRIAL"/>
    <property type="match status" value="1"/>
</dbReference>
<dbReference type="PRINTS" id="PR00100">
    <property type="entry name" value="AOTCASE"/>
</dbReference>
<dbReference type="SUPFAM" id="SSF53671">
    <property type="entry name" value="Aspartate/ornithine carbamoyltransferase"/>
    <property type="match status" value="1"/>
</dbReference>
<evidence type="ECO:0000256" key="1">
    <source>
        <dbReference type="ARBA" id="ARBA00004975"/>
    </source>
</evidence>
<feature type="binding site" evidence="7">
    <location>
        <begin position="142"/>
        <end position="145"/>
    </location>
    <ligand>
        <name>carbamoyl phosphate</name>
        <dbReference type="ChEBI" id="CHEBI:58228"/>
    </ligand>
</feature>
<feature type="binding site" evidence="7">
    <location>
        <position position="115"/>
    </location>
    <ligand>
        <name>carbamoyl phosphate</name>
        <dbReference type="ChEBI" id="CHEBI:58228"/>
    </ligand>
</feature>
<dbReference type="PRINTS" id="PR00102">
    <property type="entry name" value="OTCASE"/>
</dbReference>
<organism evidence="10 11">
    <name type="scientific">Candidatus Fimadaptatus faecigallinarum</name>
    <dbReference type="NCBI Taxonomy" id="2840814"/>
    <lineage>
        <taxon>Bacteria</taxon>
        <taxon>Bacillati</taxon>
        <taxon>Bacillota</taxon>
        <taxon>Clostridia</taxon>
        <taxon>Eubacteriales</taxon>
        <taxon>Candidatus Fimadaptatus</taxon>
    </lineage>
</organism>
<dbReference type="NCBIfam" id="TIGR00658">
    <property type="entry name" value="orni_carb_tr"/>
    <property type="match status" value="1"/>
</dbReference>
<dbReference type="InterPro" id="IPR006132">
    <property type="entry name" value="Asp/Orn_carbamoyltranf_P-bd"/>
</dbReference>
<reference evidence="10" key="2">
    <citation type="journal article" date="2021" name="PeerJ">
        <title>Extensive microbial diversity within the chicken gut microbiome revealed by metagenomics and culture.</title>
        <authorList>
            <person name="Gilroy R."/>
            <person name="Ravi A."/>
            <person name="Getino M."/>
            <person name="Pursley I."/>
            <person name="Horton D.L."/>
            <person name="Alikhan N.F."/>
            <person name="Baker D."/>
            <person name="Gharbi K."/>
            <person name="Hall N."/>
            <person name="Watson M."/>
            <person name="Adriaenssens E.M."/>
            <person name="Foster-Nyarko E."/>
            <person name="Jarju S."/>
            <person name="Secka A."/>
            <person name="Antonio M."/>
            <person name="Oren A."/>
            <person name="Chaudhuri R.R."/>
            <person name="La Ragione R."/>
            <person name="Hildebrand F."/>
            <person name="Pallen M.J."/>
        </authorList>
    </citation>
    <scope>NUCLEOTIDE SEQUENCE</scope>
    <source>
        <strain evidence="10">ChiSxjej2B14-8506</strain>
    </source>
</reference>
<dbReference type="InterPro" id="IPR036901">
    <property type="entry name" value="Asp/Orn_carbamoylTrfase_sf"/>
</dbReference>
<reference evidence="10" key="1">
    <citation type="submission" date="2020-10" db="EMBL/GenBank/DDBJ databases">
        <authorList>
            <person name="Gilroy R."/>
        </authorList>
    </citation>
    <scope>NUCLEOTIDE SEQUENCE</scope>
    <source>
        <strain evidence="10">ChiSxjej2B14-8506</strain>
    </source>
</reference>
<feature type="binding site" evidence="7">
    <location>
        <begin position="278"/>
        <end position="279"/>
    </location>
    <ligand>
        <name>carbamoyl phosphate</name>
        <dbReference type="ChEBI" id="CHEBI:58228"/>
    </ligand>
</feature>
<feature type="binding site" evidence="7">
    <location>
        <begin position="64"/>
        <end position="67"/>
    </location>
    <ligand>
        <name>carbamoyl phosphate</name>
        <dbReference type="ChEBI" id="CHEBI:58228"/>
    </ligand>
</feature>
<dbReference type="GO" id="GO:0005737">
    <property type="term" value="C:cytoplasm"/>
    <property type="evidence" value="ECO:0007669"/>
    <property type="project" value="UniProtKB-SubCell"/>
</dbReference>
<dbReference type="AlphaFoldDB" id="A0A9D1S3T4"/>
<gene>
    <name evidence="10" type="primary">argF</name>
    <name evidence="10" type="ORF">IAC59_01740</name>
</gene>
<dbReference type="EMBL" id="DVNK01000013">
    <property type="protein sequence ID" value="HIU45965.1"/>
    <property type="molecule type" value="Genomic_DNA"/>
</dbReference>
<keyword evidence="7" id="KW-0963">Cytoplasm</keyword>
<keyword evidence="5 7" id="KW-0808">Transferase</keyword>
<evidence type="ECO:0000313" key="11">
    <source>
        <dbReference type="Proteomes" id="UP000824123"/>
    </source>
</evidence>
<dbReference type="EC" id="2.1.3.3" evidence="3 7"/>
<dbReference type="GO" id="GO:0019240">
    <property type="term" value="P:citrulline biosynthetic process"/>
    <property type="evidence" value="ECO:0007669"/>
    <property type="project" value="TreeGrafter"/>
</dbReference>
<dbReference type="InterPro" id="IPR024904">
    <property type="entry name" value="OTCase_ArgI"/>
</dbReference>
<dbReference type="InterPro" id="IPR006130">
    <property type="entry name" value="Asp/Orn_carbamoylTrfase"/>
</dbReference>
<feature type="binding site" evidence="7">
    <location>
        <position position="91"/>
    </location>
    <ligand>
        <name>carbamoyl phosphate</name>
        <dbReference type="ChEBI" id="CHEBI:58228"/>
    </ligand>
</feature>
<dbReference type="Pfam" id="PF02729">
    <property type="entry name" value="OTCace_N"/>
    <property type="match status" value="1"/>
</dbReference>
<comment type="subcellular location">
    <subcellularLocation>
        <location evidence="7">Cytoplasm</location>
    </subcellularLocation>
</comment>
<dbReference type="InterPro" id="IPR006131">
    <property type="entry name" value="Asp_carbamoyltransf_Asp/Orn-bd"/>
</dbReference>
<evidence type="ECO:0000256" key="6">
    <source>
        <dbReference type="ARBA" id="ARBA00048772"/>
    </source>
</evidence>
<feature type="binding site" evidence="7">
    <location>
        <position position="306"/>
    </location>
    <ligand>
        <name>carbamoyl phosphate</name>
        <dbReference type="ChEBI" id="CHEBI:58228"/>
    </ligand>
</feature>
<dbReference type="InterPro" id="IPR002292">
    <property type="entry name" value="Orn/put_carbamltrans"/>
</dbReference>
<dbReference type="PANTHER" id="PTHR45753:SF3">
    <property type="entry name" value="ORNITHINE TRANSCARBAMYLASE, MITOCHONDRIAL"/>
    <property type="match status" value="1"/>
</dbReference>
<sequence length="319" mass="34840">MKLESYFPQKAFAQKHLLTLQDWTPDEICQTLSLALSLKFKQRNGIPHELLKGKTLGMIFTKSSTRTRVSFEVGIQQLGGRALFLSDRDIQLGRGEPISDTARVLSRFIDGIMIRTFAQADVEGLAQHGSIPVINGLTDRFHPCQVLADLMTIYEHKGKLAGLKLAFIGDGANNMGHSLLLGCSKLGVNVAIGSPKGYQPDPEIVAWAQENAKQAGSEVLITEDYAQAAQGADAVYTDVWSSMGMEAEIEKRKHDFDGCCVDDALMSHAQPDAIFLHCLPAHRGEEVAASVIDGPHSVVFDEAENRLHAQKAAMALLMK</sequence>
<feature type="binding site" evidence="7">
    <location>
        <position position="174"/>
    </location>
    <ligand>
        <name>L-ornithine</name>
        <dbReference type="ChEBI" id="CHEBI:46911"/>
    </ligand>
</feature>
<dbReference type="PROSITE" id="PS00097">
    <property type="entry name" value="CARBAMOYLTRANSFERASE"/>
    <property type="match status" value="1"/>
</dbReference>
<evidence type="ECO:0000256" key="3">
    <source>
        <dbReference type="ARBA" id="ARBA00013007"/>
    </source>
</evidence>
<proteinExistence type="inferred from homology"/>
<evidence type="ECO:0000313" key="10">
    <source>
        <dbReference type="EMBL" id="HIU45965.1"/>
    </source>
</evidence>
<dbReference type="NCBIfam" id="NF001986">
    <property type="entry name" value="PRK00779.1"/>
    <property type="match status" value="1"/>
</dbReference>
<dbReference type="GO" id="GO:0042450">
    <property type="term" value="P:L-arginine biosynthetic process via ornithine"/>
    <property type="evidence" value="ECO:0007669"/>
    <property type="project" value="UniProtKB-UniRule"/>
</dbReference>
<comment type="similarity">
    <text evidence="2 7">Belongs to the aspartate/ornithine carbamoyltransferase superfamily. OTCase family.</text>
</comment>
<feature type="binding site" evidence="7">
    <location>
        <position position="238"/>
    </location>
    <ligand>
        <name>L-ornithine</name>
        <dbReference type="ChEBI" id="CHEBI:46911"/>
    </ligand>
</feature>
<dbReference type="GO" id="GO:0016597">
    <property type="term" value="F:amino acid binding"/>
    <property type="evidence" value="ECO:0007669"/>
    <property type="project" value="InterPro"/>
</dbReference>
<evidence type="ECO:0000256" key="2">
    <source>
        <dbReference type="ARBA" id="ARBA00007805"/>
    </source>
</evidence>
<evidence type="ECO:0000256" key="4">
    <source>
        <dbReference type="ARBA" id="ARBA00016634"/>
    </source>
</evidence>
<evidence type="ECO:0000259" key="8">
    <source>
        <dbReference type="Pfam" id="PF00185"/>
    </source>
</evidence>
<evidence type="ECO:0000256" key="5">
    <source>
        <dbReference type="ARBA" id="ARBA00022679"/>
    </source>
</evidence>
<feature type="domain" description="Aspartate/ornithine carbamoyltransferase Asp/Orn-binding" evidence="8">
    <location>
        <begin position="162"/>
        <end position="316"/>
    </location>
</feature>
<dbReference type="Proteomes" id="UP000824123">
    <property type="component" value="Unassembled WGS sequence"/>
</dbReference>
<dbReference type="FunFam" id="3.40.50.1370:FF:000008">
    <property type="entry name" value="Ornithine carbamoyltransferase"/>
    <property type="match status" value="1"/>
</dbReference>
<feature type="domain" description="Aspartate/ornithine carbamoyltransferase carbamoyl-P binding" evidence="9">
    <location>
        <begin position="15"/>
        <end position="155"/>
    </location>
</feature>